<dbReference type="OrthoDB" id="1620396at2759"/>
<dbReference type="Pfam" id="PF09713">
    <property type="entry name" value="A_thal_3526"/>
    <property type="match status" value="1"/>
</dbReference>
<evidence type="ECO:0000313" key="2">
    <source>
        <dbReference type="EMBL" id="KAF6173019.1"/>
    </source>
</evidence>
<accession>A0A7J7P0P8</accession>
<dbReference type="NCBIfam" id="TIGR01589">
    <property type="entry name" value="A_thal_3526"/>
    <property type="match status" value="1"/>
</dbReference>
<keyword evidence="3" id="KW-1185">Reference proteome</keyword>
<dbReference type="AlphaFoldDB" id="A0A7J7P0P8"/>
<dbReference type="EMBL" id="JACGCM010000375">
    <property type="protein sequence ID" value="KAF6173019.1"/>
    <property type="molecule type" value="Genomic_DNA"/>
</dbReference>
<proteinExistence type="predicted"/>
<protein>
    <submittedName>
        <fullName evidence="2">Uncharacterized protein</fullName>
    </submittedName>
</protein>
<name>A0A7J7P0P8_9MAGN</name>
<sequence>MEPLQDSRNTATDVPPVVDSSSVTVTSKDTRKVSHKDVTLVHNLIEHCLQLYMTKDEVVKTLLNRARTEPGFTTLVNNLPMGYPVLQQSQIPAMGHIHHDSMGSGPSSCHVVNGVPAPGSFHHMAMNSGNGVGIGRSAADVTPIIYTSSAMSEMAPSPASVASSRQFPFTPSDISGIGIDTSVLDTTFMSDVASPVGLHLELGNEHGNDGDSLESFCDIPWNLSLSELTDGLLIMGDLGSPFLPSDSDILLNSPDGEDIVGDFFVDPDPDLDPGPSSQSCEAKEDKKEV</sequence>
<feature type="compositionally biased region" description="Low complexity" evidence="1">
    <location>
        <begin position="12"/>
        <end position="27"/>
    </location>
</feature>
<dbReference type="PANTHER" id="PTHR31871">
    <property type="entry name" value="OS02G0137100 PROTEIN"/>
    <property type="match status" value="1"/>
</dbReference>
<gene>
    <name evidence="2" type="ORF">GIB67_006395</name>
</gene>
<organism evidence="2 3">
    <name type="scientific">Kingdonia uniflora</name>
    <dbReference type="NCBI Taxonomy" id="39325"/>
    <lineage>
        <taxon>Eukaryota</taxon>
        <taxon>Viridiplantae</taxon>
        <taxon>Streptophyta</taxon>
        <taxon>Embryophyta</taxon>
        <taxon>Tracheophyta</taxon>
        <taxon>Spermatophyta</taxon>
        <taxon>Magnoliopsida</taxon>
        <taxon>Ranunculales</taxon>
        <taxon>Circaeasteraceae</taxon>
        <taxon>Kingdonia</taxon>
    </lineage>
</organism>
<evidence type="ECO:0000256" key="1">
    <source>
        <dbReference type="SAM" id="MobiDB-lite"/>
    </source>
</evidence>
<feature type="compositionally biased region" description="Acidic residues" evidence="1">
    <location>
        <begin position="261"/>
        <end position="271"/>
    </location>
</feature>
<comment type="caution">
    <text evidence="2">The sequence shown here is derived from an EMBL/GenBank/DDBJ whole genome shotgun (WGS) entry which is preliminary data.</text>
</comment>
<dbReference type="Proteomes" id="UP000541444">
    <property type="component" value="Unassembled WGS sequence"/>
</dbReference>
<feature type="region of interest" description="Disordered" evidence="1">
    <location>
        <begin position="261"/>
        <end position="289"/>
    </location>
</feature>
<dbReference type="PANTHER" id="PTHR31871:SF9">
    <property type="entry name" value="HELICASE WITH ZINC FINGER PROTEIN"/>
    <property type="match status" value="1"/>
</dbReference>
<evidence type="ECO:0000313" key="3">
    <source>
        <dbReference type="Proteomes" id="UP000541444"/>
    </source>
</evidence>
<dbReference type="InterPro" id="IPR006476">
    <property type="entry name" value="CHP01589_pln"/>
</dbReference>
<feature type="region of interest" description="Disordered" evidence="1">
    <location>
        <begin position="1"/>
        <end position="30"/>
    </location>
</feature>
<reference evidence="2 3" key="1">
    <citation type="journal article" date="2020" name="IScience">
        <title>Genome Sequencing of the Endangered Kingdonia uniflora (Circaeasteraceae, Ranunculales) Reveals Potential Mechanisms of Evolutionary Specialization.</title>
        <authorList>
            <person name="Sun Y."/>
            <person name="Deng T."/>
            <person name="Zhang A."/>
            <person name="Moore M.J."/>
            <person name="Landis J.B."/>
            <person name="Lin N."/>
            <person name="Zhang H."/>
            <person name="Zhang X."/>
            <person name="Huang J."/>
            <person name="Zhang X."/>
            <person name="Sun H."/>
            <person name="Wang H."/>
        </authorList>
    </citation>
    <scope>NUCLEOTIDE SEQUENCE [LARGE SCALE GENOMIC DNA]</scope>
    <source>
        <strain evidence="2">TB1705</strain>
        <tissue evidence="2">Leaf</tissue>
    </source>
</reference>
<feature type="compositionally biased region" description="Polar residues" evidence="1">
    <location>
        <begin position="1"/>
        <end position="11"/>
    </location>
</feature>